<dbReference type="SMART" id="SM00631">
    <property type="entry name" value="Zn_pept"/>
    <property type="match status" value="1"/>
</dbReference>
<dbReference type="PANTHER" id="PTHR11705:SF145">
    <property type="entry name" value="PEPTIDASE M14 CARBOXYPEPTIDASE A DOMAIN-CONTAINING PROTEIN"/>
    <property type="match status" value="1"/>
</dbReference>
<dbReference type="EMBL" id="BAABFL010000390">
    <property type="protein sequence ID" value="GAA4650362.1"/>
    <property type="molecule type" value="Genomic_DNA"/>
</dbReference>
<evidence type="ECO:0000259" key="5">
    <source>
        <dbReference type="PROSITE" id="PS52035"/>
    </source>
</evidence>
<dbReference type="Gene3D" id="3.40.630.10">
    <property type="entry name" value="Zn peptidases"/>
    <property type="match status" value="1"/>
</dbReference>
<reference evidence="7" key="1">
    <citation type="journal article" date="2019" name="Int. J. Syst. Evol. Microbiol.">
        <title>The Global Catalogue of Microorganisms (GCM) 10K type strain sequencing project: providing services to taxonomists for standard genome sequencing and annotation.</title>
        <authorList>
            <consortium name="The Broad Institute Genomics Platform"/>
            <consortium name="The Broad Institute Genome Sequencing Center for Infectious Disease"/>
            <person name="Wu L."/>
            <person name="Ma J."/>
        </authorList>
    </citation>
    <scope>NUCLEOTIDE SEQUENCE [LARGE SCALE GENOMIC DNA]</scope>
    <source>
        <strain evidence="7">JCM 17805</strain>
    </source>
</reference>
<dbReference type="Proteomes" id="UP001500604">
    <property type="component" value="Unassembled WGS sequence"/>
</dbReference>
<evidence type="ECO:0000256" key="2">
    <source>
        <dbReference type="ARBA" id="ARBA00005988"/>
    </source>
</evidence>
<evidence type="ECO:0000313" key="6">
    <source>
        <dbReference type="EMBL" id="GAA4650362.1"/>
    </source>
</evidence>
<evidence type="ECO:0000256" key="3">
    <source>
        <dbReference type="PROSITE-ProRule" id="PRU01379"/>
    </source>
</evidence>
<organism evidence="6 7">
    <name type="scientific">Kistimonas scapharcae</name>
    <dbReference type="NCBI Taxonomy" id="1036133"/>
    <lineage>
        <taxon>Bacteria</taxon>
        <taxon>Pseudomonadati</taxon>
        <taxon>Pseudomonadota</taxon>
        <taxon>Gammaproteobacteria</taxon>
        <taxon>Oceanospirillales</taxon>
        <taxon>Endozoicomonadaceae</taxon>
        <taxon>Kistimonas</taxon>
    </lineage>
</organism>
<comment type="cofactor">
    <cofactor evidence="1">
        <name>Zn(2+)</name>
        <dbReference type="ChEBI" id="CHEBI:29105"/>
    </cofactor>
</comment>
<comment type="caution">
    <text evidence="6">The sequence shown here is derived from an EMBL/GenBank/DDBJ whole genome shotgun (WGS) entry which is preliminary data.</text>
</comment>
<keyword evidence="4" id="KW-0732">Signal</keyword>
<proteinExistence type="inferred from homology"/>
<evidence type="ECO:0000256" key="1">
    <source>
        <dbReference type="ARBA" id="ARBA00001947"/>
    </source>
</evidence>
<dbReference type="SUPFAM" id="SSF53187">
    <property type="entry name" value="Zn-dependent exopeptidases"/>
    <property type="match status" value="1"/>
</dbReference>
<gene>
    <name evidence="6" type="ORF">GCM10023116_26450</name>
</gene>
<feature type="active site" description="Proton donor/acceptor" evidence="3">
    <location>
        <position position="327"/>
    </location>
</feature>
<feature type="chain" id="PRO_5045903385" description="Peptidase M14 domain-containing protein" evidence="4">
    <location>
        <begin position="26"/>
        <end position="414"/>
    </location>
</feature>
<dbReference type="PROSITE" id="PS52035">
    <property type="entry name" value="PEPTIDASE_M14"/>
    <property type="match status" value="1"/>
</dbReference>
<evidence type="ECO:0000313" key="7">
    <source>
        <dbReference type="Proteomes" id="UP001500604"/>
    </source>
</evidence>
<evidence type="ECO:0000256" key="4">
    <source>
        <dbReference type="SAM" id="SignalP"/>
    </source>
</evidence>
<dbReference type="CDD" id="cd06241">
    <property type="entry name" value="M14-like"/>
    <property type="match status" value="1"/>
</dbReference>
<protein>
    <recommendedName>
        <fullName evidence="5">Peptidase M14 domain-containing protein</fullName>
    </recommendedName>
</protein>
<keyword evidence="7" id="KW-1185">Reference proteome</keyword>
<dbReference type="RefSeq" id="WP_345196527.1">
    <property type="nucleotide sequence ID" value="NZ_BAABFL010000390.1"/>
</dbReference>
<dbReference type="PANTHER" id="PTHR11705">
    <property type="entry name" value="PROTEASE FAMILY M14 CARBOXYPEPTIDASE A,B"/>
    <property type="match status" value="1"/>
</dbReference>
<feature type="domain" description="Peptidase M14" evidence="5">
    <location>
        <begin position="69"/>
        <end position="352"/>
    </location>
</feature>
<dbReference type="InterPro" id="IPR000834">
    <property type="entry name" value="Peptidase_M14"/>
</dbReference>
<name>A0ABP8V3F8_9GAMM</name>
<comment type="similarity">
    <text evidence="2 3">Belongs to the peptidase M14 family.</text>
</comment>
<accession>A0ABP8V3F8</accession>
<sequence length="414" mass="46713">MHYLITPLFLIFFVLVSANALHACATNTTDAAKQKILPPDIPWHGKSEQYTASASDPFITKAEATDYRETGDYQDTVDWLKRLAAKTDDVRIINLKEKTPQGRTMVMAVVSTSQDKTPKGLQDSGKPTVLIESGIHPGEVNGKDAGLMFLRDLTVGNKYPNLLKKVNLLFIPSVNPDGDMRRSRYSRINQNGPDVTGWRLNANNLNLNRDFTKLDSAEIRNVVNVLDTWNPDFFMDVHSTDGINYQYDVTYCDNGNGWSPAAKDWMDKKMTPKVYKQLKSMGHIPNVCISANDNNDLSQGYYPYASDLARFSNQYGDIRGIPSILIELHALKPYKQQVLGNYVLYKAILESVAADPKGLKEAAERDQTLRPTNTTLTWKTPDKVPEVQFKGVSYTCQHRFKMSTFHRSKMTCVR</sequence>
<dbReference type="Pfam" id="PF00246">
    <property type="entry name" value="Peptidase_M14"/>
    <property type="match status" value="1"/>
</dbReference>
<feature type="signal peptide" evidence="4">
    <location>
        <begin position="1"/>
        <end position="25"/>
    </location>
</feature>